<dbReference type="InterPro" id="IPR041685">
    <property type="entry name" value="AAA_GajA/Old/RecF-like"/>
</dbReference>
<keyword evidence="3" id="KW-1185">Reference proteome</keyword>
<protein>
    <submittedName>
        <fullName evidence="2">Predicted ATPase</fullName>
    </submittedName>
</protein>
<dbReference type="PANTHER" id="PTHR43581">
    <property type="entry name" value="ATP/GTP PHOSPHATASE"/>
    <property type="match status" value="1"/>
</dbReference>
<organism evidence="2 3">
    <name type="scientific">Fructobacillus evanidus</name>
    <dbReference type="NCBI Taxonomy" id="3064281"/>
    <lineage>
        <taxon>Bacteria</taxon>
        <taxon>Bacillati</taxon>
        <taxon>Bacillota</taxon>
        <taxon>Bacilli</taxon>
        <taxon>Lactobacillales</taxon>
        <taxon>Lactobacillaceae</taxon>
        <taxon>Fructobacillus</taxon>
    </lineage>
</organism>
<dbReference type="PANTHER" id="PTHR43581:SF4">
    <property type="entry name" value="ATP_GTP PHOSPHATASE"/>
    <property type="match status" value="1"/>
</dbReference>
<feature type="domain" description="Endonuclease GajA/Old nuclease/RecF-like AAA" evidence="1">
    <location>
        <begin position="1"/>
        <end position="331"/>
    </location>
</feature>
<proteinExistence type="predicted"/>
<comment type="caution">
    <text evidence="2">The sequence shown here is derived from an EMBL/GenBank/DDBJ whole genome shotgun (WGS) entry which is preliminary data.</text>
</comment>
<sequence length="485" mass="55868">MYISKMILNNFKSFKGTHEINFSNGVNYFVGNNNSGKTTLFYALEFITGGASKSDVVSNTCPKEDVSVEIYLSDVNKEIIPQKYQRCIQNNTIRIKRSSKEETIIQNGKPVTLNIKKVRVYNPEKNEEKLEGQFENISGIDKTIKELLSFTTVYAEMQNNEFQNFGSTKITGKLIEQISRNFVETEIYKTFIASYEKAFRTDKEGFKENLSQTLSSINSTMNDQFGNVQIGINFNIPDIHDFIKNANFTVKENKKETNISENGNGLQRALAFSIIQVFAKQSRQNKQFPLFFLLDEPELYLHPKAQDNLLNAINDLSEFDQFFITTHSPYILRHLRNNKDKVIILNKSDKNSPIDTNDLIFDSISIGEITYKAFHVPTADFHSELFTKLYVHWVETTPTQESHGINAFEKDFLLPKVQDNPDLIKLMQERYNAGKFKPSKQHSLPFIIRNTIDHPELREGGHNFPITDQDLKISIDFMIKLQKTI</sequence>
<gene>
    <name evidence="2" type="ORF">R55214_HHFBAMCI_01185</name>
</gene>
<evidence type="ECO:0000259" key="1">
    <source>
        <dbReference type="Pfam" id="PF13175"/>
    </source>
</evidence>
<dbReference type="InterPro" id="IPR051396">
    <property type="entry name" value="Bact_Antivir_Def_Nuclease"/>
</dbReference>
<evidence type="ECO:0000313" key="2">
    <source>
        <dbReference type="EMBL" id="CAK1248495.1"/>
    </source>
</evidence>
<dbReference type="EMBL" id="CAUZMB010000007">
    <property type="protein sequence ID" value="CAK1248495.1"/>
    <property type="molecule type" value="Genomic_DNA"/>
</dbReference>
<dbReference type="SUPFAM" id="SSF52540">
    <property type="entry name" value="P-loop containing nucleoside triphosphate hydrolases"/>
    <property type="match status" value="1"/>
</dbReference>
<dbReference type="Pfam" id="PF13175">
    <property type="entry name" value="AAA_15"/>
    <property type="match status" value="1"/>
</dbReference>
<accession>A0ABN9YYW2</accession>
<reference evidence="2 3" key="1">
    <citation type="submission" date="2023-10" db="EMBL/GenBank/DDBJ databases">
        <authorList>
            <person name="Botero Cardona J."/>
        </authorList>
    </citation>
    <scope>NUCLEOTIDE SEQUENCE [LARGE SCALE GENOMIC DNA]</scope>
    <source>
        <strain evidence="2 3">R-55214</strain>
    </source>
</reference>
<dbReference type="Proteomes" id="UP001314166">
    <property type="component" value="Unassembled WGS sequence"/>
</dbReference>
<name>A0ABN9YYW2_9LACO</name>
<dbReference type="Gene3D" id="3.40.50.300">
    <property type="entry name" value="P-loop containing nucleotide triphosphate hydrolases"/>
    <property type="match status" value="1"/>
</dbReference>
<dbReference type="RefSeq" id="WP_338348545.1">
    <property type="nucleotide sequence ID" value="NZ_CAUZLV010000006.1"/>
</dbReference>
<evidence type="ECO:0000313" key="3">
    <source>
        <dbReference type="Proteomes" id="UP001314166"/>
    </source>
</evidence>
<dbReference type="InterPro" id="IPR027417">
    <property type="entry name" value="P-loop_NTPase"/>
</dbReference>